<keyword evidence="5" id="KW-1185">Reference proteome</keyword>
<feature type="region of interest" description="Disordered" evidence="2">
    <location>
        <begin position="604"/>
        <end position="640"/>
    </location>
</feature>
<evidence type="ECO:0000313" key="5">
    <source>
        <dbReference type="Proteomes" id="UP001066276"/>
    </source>
</evidence>
<dbReference type="Gene3D" id="3.90.1640.10">
    <property type="entry name" value="inorganic pyrophosphatase (n-terminal core)"/>
    <property type="match status" value="1"/>
</dbReference>
<dbReference type="InterPro" id="IPR038763">
    <property type="entry name" value="DHH_sf"/>
</dbReference>
<dbReference type="PANTHER" id="PTHR12112">
    <property type="entry name" value="BNIP - RELATED"/>
    <property type="match status" value="1"/>
</dbReference>
<proteinExistence type="inferred from homology"/>
<sequence length="2703" mass="301274">MQLNQAPLNQASIVNVSFVLMKGQQVLAIFAYHFCAQNQRKQLDKVHVVIGNKTCDFDSLLSALSYAFYLDKISPPSVLCLPVLNIARAEFRFYSEIRFILEELSIPESCLVFRDEINLLQLDEEGKLSLTLVHSCALTRDDATLEACVVKVISPDEGCKAGLEWEGSASSLVAREILQEAPELLTQQLAHLLRGSILFKCMTSETEKITEQEEEILCILEKKFPELPPREEIISEIKETTFPQGLCFEDTILKDLKELSDGEVKVAVSTVYTTFEDLRSHRNITVDLKLFLDKYGFDALVILANYTSEDQLTKRQIAVYSDNVELCNQICCELEEYQSPCLELEPIEYGCDQILVYHQENCLVACDQIVLLLKEGINRRRPEMVPNSRTSSTEAVAGSAPLSQGSSGIMELYGSDIEPQPNSVNFMDNPQDANESAQVQVDVNIDLVSPDSGLATIRSSRSSKESSVFLSDDSPVAEVGPHHHSFIPGFDSYSPIPEGGIAEEQPAMQSRNNSDNFDLFGFDLVPVSGIRSESSTHSADYSMADDFFFHSDSSEGHLPAMPEELDKELLLVNGMANYSNDLPVTTNEDASLVEFDDGFKCISENPESYSEKNSSLTDYLDEDNTSSNEMRKNPELKVPPTPVNSLVDSSPLDNAPPLFYPLDVIDKINEISTNDRSQSKFRYATWWDGIELNPKNMLYATDAWSSTELESVFQSPDSGRDQNASPLLQDTSEQIGIKLMFQQKQSEQLDHVEVDQGRNQFSQPLFNYTDYQKQDIQTQQADSLQPLKQQMVDFARMWSQDQPPHTASEPWGISADRRPRHESAKYDIWTTFEEDNSTKAMDSLWKDPRTDVQTSKMTLDDWVVPKKDSPILSTITTDDNGTDSHTSPKVWDMECVVEDQYTVENTNAIDKLPGSSKVMRKNQTVLSKPSLNSIEPCKESLDVWDVYGENTEKSVLPVQCPWEDPLLTYRCLDFSTSSIGNDVVSPPDTNYSTSDSYISPTFVGDEKDNGGGLQLKQDVFDLERSSSSSEEADLWHNQEKSSSENPSLNSETVVQWISSTEDGIQTTTPSCDAAVVNGDNALVLPNVRVSKCFLPTEEHIPMSSDDPVGINHSEANNKYPPVNLSTETKPTCPKNIELYGTPHPEEVTDVALDFSYFSEASNFMDGYSREQKIQTAVKERGESENWLSEPQSNPWLSGKDLLTSLDDDLCTPQRDKDNDALWHTTHRKTETHVEGTPPAIFSNQSFQTNSDINDAISGLFAVLPRSDNMNKQEALESGQETHLPSKENLILPHHINPDSLFMWDTDLQAVSESYTITPQEDVPEEAGYPKNAYIWKEEKCIGSGMSHAAPVNGDHLPTDDQTSTTTMDVRDADTTDTGDKNKVEHSLGMQVTSDIWNQSLSDTITPVPVEKSGQITEESQGVAHQNSNLGVLDEAEFWNSEVWSPASSSELSYASDESNLNEIYQRETICKENSETLQSTNKMLANNAECSEKYLEEHETAKHFGSENVLNNKECIVSHQIVPPNCNIWNDPVSVGKELTRTRPGISEALGYTQSEDIFQQGYQGGSSFREDNVCSGSSNEYSQSSVSSPDTSDAAEKAHSWVTKPANRDDTACYNDNLEFCSQPNTSDRKCDDEIDHTHHGIQNILHEDNSWSTSHKVPINLDIWNTQIDIDTESTLTSPEINENSEHSEAQGGNVETISNHEEACQADPETRWYGEQSTATTPGTEKDEPCAVSAADLEVMTNPKASGFPTDISDWWNPVSDESRDLEEKCSSSDTILKTNNIEEANNTQGSDTECEQIRSPLIHVFPISLPCREMTLPPKVFREKTCLNDETLNNQTDQGATTNLYRKPSITLTVCNQENIAREEPQDAAGGCGIEPKNQPEEHQQRNTSPNRTVRSPLRGQSTSLCRNPQLENINLPSSLSNEGDKTSQCQDVLPNTAKSREWVSCLDGLEIDQSQTMMPHFEESWDHGALQAPFIPDILPDHGQECNQFFSVEPDLWNTTEHLYAFETEDENPDVVHVGDSSSLQASGSPDVCRHYDNLHMPARSSLASVGSEEEQSQGHHITPEEFHQTADSPETQTPPSSVVCDSNSVGQPRIDPAFHSLVSSNTHSVTEFREFVRATMNDNHREGDLVLEPGIEAVSDSFREECVSSLENVMGSFHSDITHVCQEWTLLDPDISESQSKNINSIPTAYSERRGRNAAFPERKNLLDSQHEGGLVQNSETSFTENGRHWGTAKHGITCESTRNAPDRDVDEAIILTIFDNHHEEARHLYRDKDLQKHTQCGESNEYPDGVENEQENENNWLQKCAETQTEVKTLPTSVPRAMEAAGKQITRASFSLEEPYSPKSEVSVPFPLSMKQGESCCPFTGSVDVSTPPDSFAEVAEEELPPEMFTLDSVNSTSSDTLKKLEAKVQIHFIDLPGGGRRVPFYETSRRFPGETEMNRTTGEKGPEGEERDTGHARTGSVDDTNDWIVIGDSDVQNRSEGSLETAASAVASEGTDVAVTTEREHLEGLSAARSDAFQPISMRNECQIQSSSRPRRDSYRDEEEHFSVKLQHRGIERGCQENEEHEQSCGLVVNQNDVSETFPGRTETECLGSGHSVKEIDAILNDHFIPEAQSGCVTTTIQREYCEQSECIAMSCLPRKNSTNSALCLTFGDTKRESELLSLKCPEGGTKSKQEIEETTFTPVYINTENAVRNR</sequence>
<dbReference type="Gene3D" id="3.10.310.20">
    <property type="entry name" value="DHHA2 domain"/>
    <property type="match status" value="1"/>
</dbReference>
<dbReference type="InterPro" id="IPR038222">
    <property type="entry name" value="DHHA2_dom_sf"/>
</dbReference>
<dbReference type="EMBL" id="JANPWB010000002">
    <property type="protein sequence ID" value="KAJ1206534.1"/>
    <property type="molecule type" value="Genomic_DNA"/>
</dbReference>
<feature type="compositionally biased region" description="Polar residues" evidence="2">
    <location>
        <begin position="2075"/>
        <end position="2092"/>
    </location>
</feature>
<feature type="compositionally biased region" description="Polar residues" evidence="2">
    <location>
        <begin position="987"/>
        <end position="999"/>
    </location>
</feature>
<evidence type="ECO:0000313" key="4">
    <source>
        <dbReference type="EMBL" id="KAJ1206534.1"/>
    </source>
</evidence>
<dbReference type="SUPFAM" id="SSF64182">
    <property type="entry name" value="DHH phosphoesterases"/>
    <property type="match status" value="1"/>
</dbReference>
<dbReference type="SMART" id="SM01131">
    <property type="entry name" value="DHHA2"/>
    <property type="match status" value="1"/>
</dbReference>
<evidence type="ECO:0000256" key="1">
    <source>
        <dbReference type="ARBA" id="ARBA00010331"/>
    </source>
</evidence>
<feature type="compositionally biased region" description="Basic and acidic residues" evidence="2">
    <location>
        <begin position="1033"/>
        <end position="1042"/>
    </location>
</feature>
<gene>
    <name evidence="4" type="ORF">NDU88_001937</name>
</gene>
<feature type="region of interest" description="Disordered" evidence="2">
    <location>
        <begin position="2439"/>
        <end position="2474"/>
    </location>
</feature>
<feature type="region of interest" description="Disordered" evidence="2">
    <location>
        <begin position="1711"/>
        <end position="1731"/>
    </location>
</feature>
<dbReference type="InterPro" id="IPR004097">
    <property type="entry name" value="DHHA2"/>
</dbReference>
<feature type="compositionally biased region" description="Basic and acidic residues" evidence="2">
    <location>
        <begin position="1368"/>
        <end position="1381"/>
    </location>
</feature>
<evidence type="ECO:0000259" key="3">
    <source>
        <dbReference type="SMART" id="SM01131"/>
    </source>
</evidence>
<dbReference type="Proteomes" id="UP001066276">
    <property type="component" value="Chromosome 1_2"/>
</dbReference>
<feature type="compositionally biased region" description="Basic and acidic residues" evidence="2">
    <location>
        <begin position="2439"/>
        <end position="2463"/>
    </location>
</feature>
<reference evidence="4" key="1">
    <citation type="journal article" date="2022" name="bioRxiv">
        <title>Sequencing and chromosome-scale assembly of the giantPleurodeles waltlgenome.</title>
        <authorList>
            <person name="Brown T."/>
            <person name="Elewa A."/>
            <person name="Iarovenko S."/>
            <person name="Subramanian E."/>
            <person name="Araus A.J."/>
            <person name="Petzold A."/>
            <person name="Susuki M."/>
            <person name="Suzuki K.-i.T."/>
            <person name="Hayashi T."/>
            <person name="Toyoda A."/>
            <person name="Oliveira C."/>
            <person name="Osipova E."/>
            <person name="Leigh N.D."/>
            <person name="Simon A."/>
            <person name="Yun M.H."/>
        </authorList>
    </citation>
    <scope>NUCLEOTIDE SEQUENCE</scope>
    <source>
        <strain evidence="4">20211129_DDA</strain>
        <tissue evidence="4">Liver</tissue>
    </source>
</reference>
<feature type="compositionally biased region" description="Polar residues" evidence="2">
    <location>
        <begin position="1890"/>
        <end position="1912"/>
    </location>
</feature>
<feature type="region of interest" description="Disordered" evidence="2">
    <location>
        <begin position="1355"/>
        <end position="1381"/>
    </location>
</feature>
<feature type="region of interest" description="Disordered" evidence="2">
    <location>
        <begin position="2072"/>
        <end position="2092"/>
    </location>
</feature>
<feature type="region of interest" description="Disordered" evidence="2">
    <location>
        <begin position="982"/>
        <end position="1010"/>
    </location>
</feature>
<comment type="similarity">
    <text evidence="1">Belongs to the PPase class C family. Prune subfamily.</text>
</comment>
<dbReference type="PANTHER" id="PTHR12112:SF49">
    <property type="entry name" value="DHHA2 DOMAIN-CONTAINING PROTEIN"/>
    <property type="match status" value="1"/>
</dbReference>
<feature type="region of interest" description="Disordered" evidence="2">
    <location>
        <begin position="1570"/>
        <end position="1604"/>
    </location>
</feature>
<feature type="compositionally biased region" description="Polar residues" evidence="2">
    <location>
        <begin position="605"/>
        <end position="617"/>
    </location>
</feature>
<dbReference type="GO" id="GO:0005737">
    <property type="term" value="C:cytoplasm"/>
    <property type="evidence" value="ECO:0007669"/>
    <property type="project" value="InterPro"/>
</dbReference>
<comment type="caution">
    <text evidence="4">The sequence shown here is derived from an EMBL/GenBank/DDBJ whole genome shotgun (WGS) entry which is preliminary data.</text>
</comment>
<feature type="compositionally biased region" description="Low complexity" evidence="2">
    <location>
        <begin position="1576"/>
        <end position="1593"/>
    </location>
</feature>
<protein>
    <recommendedName>
        <fullName evidence="3">DHHA2 domain-containing protein</fullName>
    </recommendedName>
</protein>
<accession>A0AAV7W0D5</accession>
<feature type="region of interest" description="Disordered" evidence="2">
    <location>
        <begin position="383"/>
        <end position="403"/>
    </location>
</feature>
<name>A0AAV7W0D5_PLEWA</name>
<dbReference type="FunFam" id="3.90.1640.10:FF:000003">
    <property type="entry name" value="Prune homolog 2 with BCH domain"/>
    <property type="match status" value="1"/>
</dbReference>
<feature type="region of interest" description="Disordered" evidence="2">
    <location>
        <begin position="1866"/>
        <end position="1912"/>
    </location>
</feature>
<feature type="region of interest" description="Disordered" evidence="2">
    <location>
        <begin position="1026"/>
        <end position="1049"/>
    </location>
</feature>
<dbReference type="GO" id="GO:0016462">
    <property type="term" value="F:pyrophosphatase activity"/>
    <property type="evidence" value="ECO:0007669"/>
    <property type="project" value="InterPro"/>
</dbReference>
<dbReference type="FunFam" id="3.10.310.20:FF:000002">
    <property type="entry name" value="Prune homolog 2 with BCH domain"/>
    <property type="match status" value="1"/>
</dbReference>
<evidence type="ECO:0000256" key="2">
    <source>
        <dbReference type="SAM" id="MobiDB-lite"/>
    </source>
</evidence>
<feature type="domain" description="DHHA2" evidence="3">
    <location>
        <begin position="234"/>
        <end position="377"/>
    </location>
</feature>
<organism evidence="4 5">
    <name type="scientific">Pleurodeles waltl</name>
    <name type="common">Iberian ribbed newt</name>
    <dbReference type="NCBI Taxonomy" id="8319"/>
    <lineage>
        <taxon>Eukaryota</taxon>
        <taxon>Metazoa</taxon>
        <taxon>Chordata</taxon>
        <taxon>Craniata</taxon>
        <taxon>Vertebrata</taxon>
        <taxon>Euteleostomi</taxon>
        <taxon>Amphibia</taxon>
        <taxon>Batrachia</taxon>
        <taxon>Caudata</taxon>
        <taxon>Salamandroidea</taxon>
        <taxon>Salamandridae</taxon>
        <taxon>Pleurodelinae</taxon>
        <taxon>Pleurodeles</taxon>
    </lineage>
</organism>